<reference evidence="2" key="2">
    <citation type="submission" date="2018-08" db="UniProtKB">
        <authorList>
            <consortium name="EnsemblPlants"/>
        </authorList>
    </citation>
    <scope>IDENTIFICATION</scope>
    <source>
        <strain evidence="2">Yugu1</strain>
    </source>
</reference>
<feature type="compositionally biased region" description="Low complexity" evidence="1">
    <location>
        <begin position="118"/>
        <end position="132"/>
    </location>
</feature>
<name>K4AG55_SETIT</name>
<reference evidence="3" key="1">
    <citation type="journal article" date="2012" name="Nat. Biotechnol.">
        <title>Reference genome sequence of the model plant Setaria.</title>
        <authorList>
            <person name="Bennetzen J.L."/>
            <person name="Schmutz J."/>
            <person name="Wang H."/>
            <person name="Percifield R."/>
            <person name="Hawkins J."/>
            <person name="Pontaroli A.C."/>
            <person name="Estep M."/>
            <person name="Feng L."/>
            <person name="Vaughn J.N."/>
            <person name="Grimwood J."/>
            <person name="Jenkins J."/>
            <person name="Barry K."/>
            <person name="Lindquist E."/>
            <person name="Hellsten U."/>
            <person name="Deshpande S."/>
            <person name="Wang X."/>
            <person name="Wu X."/>
            <person name="Mitros T."/>
            <person name="Triplett J."/>
            <person name="Yang X."/>
            <person name="Ye C.Y."/>
            <person name="Mauro-Herrera M."/>
            <person name="Wang L."/>
            <person name="Li P."/>
            <person name="Sharma M."/>
            <person name="Sharma R."/>
            <person name="Ronald P.C."/>
            <person name="Panaud O."/>
            <person name="Kellogg E.A."/>
            <person name="Brutnell T.P."/>
            <person name="Doust A.N."/>
            <person name="Tuskan G.A."/>
            <person name="Rokhsar D."/>
            <person name="Devos K.M."/>
        </authorList>
    </citation>
    <scope>NUCLEOTIDE SEQUENCE [LARGE SCALE GENOMIC DNA]</scope>
    <source>
        <strain evidence="3">cv. Yugu1</strain>
    </source>
</reference>
<dbReference type="Gramene" id="KQK87869">
    <property type="protein sequence ID" value="KQK87869"/>
    <property type="gene ID" value="SETIT_037862mg"/>
</dbReference>
<dbReference type="HOGENOM" id="CLU_1680953_0_0_1"/>
<proteinExistence type="predicted"/>
<dbReference type="AlphaFoldDB" id="K4AG55"/>
<feature type="compositionally biased region" description="Polar residues" evidence="1">
    <location>
        <begin position="148"/>
        <end position="157"/>
    </location>
</feature>
<evidence type="ECO:0000313" key="3">
    <source>
        <dbReference type="Proteomes" id="UP000004995"/>
    </source>
</evidence>
<sequence length="157" mass="17524">MQNTRQCTGRPCKGQLKRLSHIFCVSSLTYIEATRESIFGYQLLAGEKNNPEAASCRFLLQSSILLRSSHYYVKSQQPPLVYFHLSGRWNLQCCTQAQEGLTRRLPTSTLSGGSVIRSRTAPPKTSAPTRSSPTRRGRTKNRSCGYPYTSTDGTATR</sequence>
<dbReference type="Proteomes" id="UP000004995">
    <property type="component" value="Unassembled WGS sequence"/>
</dbReference>
<evidence type="ECO:0000256" key="1">
    <source>
        <dbReference type="SAM" id="MobiDB-lite"/>
    </source>
</evidence>
<keyword evidence="3" id="KW-1185">Reference proteome</keyword>
<dbReference type="EnsemblPlants" id="KQK87869">
    <property type="protein sequence ID" value="KQK87869"/>
    <property type="gene ID" value="SETIT_037862mg"/>
</dbReference>
<evidence type="ECO:0000313" key="2">
    <source>
        <dbReference type="EnsemblPlants" id="KQK87869"/>
    </source>
</evidence>
<protein>
    <submittedName>
        <fullName evidence="2">Uncharacterized protein</fullName>
    </submittedName>
</protein>
<organism evidence="2 3">
    <name type="scientific">Setaria italica</name>
    <name type="common">Foxtail millet</name>
    <name type="synonym">Panicum italicum</name>
    <dbReference type="NCBI Taxonomy" id="4555"/>
    <lineage>
        <taxon>Eukaryota</taxon>
        <taxon>Viridiplantae</taxon>
        <taxon>Streptophyta</taxon>
        <taxon>Embryophyta</taxon>
        <taxon>Tracheophyta</taxon>
        <taxon>Spermatophyta</taxon>
        <taxon>Magnoliopsida</taxon>
        <taxon>Liliopsida</taxon>
        <taxon>Poales</taxon>
        <taxon>Poaceae</taxon>
        <taxon>PACMAD clade</taxon>
        <taxon>Panicoideae</taxon>
        <taxon>Panicodae</taxon>
        <taxon>Paniceae</taxon>
        <taxon>Cenchrinae</taxon>
        <taxon>Setaria</taxon>
    </lineage>
</organism>
<accession>K4AG55</accession>
<dbReference type="EMBL" id="AGNK02005453">
    <property type="status" value="NOT_ANNOTATED_CDS"/>
    <property type="molecule type" value="Genomic_DNA"/>
</dbReference>
<dbReference type="InParanoid" id="K4AG55"/>
<feature type="region of interest" description="Disordered" evidence="1">
    <location>
        <begin position="105"/>
        <end position="157"/>
    </location>
</feature>